<proteinExistence type="predicted"/>
<comment type="caution">
    <text evidence="1">The sequence shown here is derived from an EMBL/GenBank/DDBJ whole genome shotgun (WGS) entry which is preliminary data.</text>
</comment>
<reference evidence="1" key="1">
    <citation type="journal article" date="2023" name="Plant J.">
        <title>The genome of the king protea, Protea cynaroides.</title>
        <authorList>
            <person name="Chang J."/>
            <person name="Duong T.A."/>
            <person name="Schoeman C."/>
            <person name="Ma X."/>
            <person name="Roodt D."/>
            <person name="Barker N."/>
            <person name="Li Z."/>
            <person name="Van de Peer Y."/>
            <person name="Mizrachi E."/>
        </authorList>
    </citation>
    <scope>NUCLEOTIDE SEQUENCE</scope>
    <source>
        <tissue evidence="1">Young leaves</tissue>
    </source>
</reference>
<sequence>MFLSPADDRRFLILVSAKKGIAKDNWETEKGTEISTRWEAGRKVLLQIKALGCRPHPLHCRSEQIMTNRKFLWVFDRNQTKTIIKRARTIQRFFSKINIKT</sequence>
<keyword evidence="2" id="KW-1185">Reference proteome</keyword>
<evidence type="ECO:0000313" key="1">
    <source>
        <dbReference type="EMBL" id="KAJ4958805.1"/>
    </source>
</evidence>
<name>A0A9Q0K1S6_9MAGN</name>
<evidence type="ECO:0000313" key="2">
    <source>
        <dbReference type="Proteomes" id="UP001141806"/>
    </source>
</evidence>
<dbReference type="EMBL" id="JAMYWD010000010">
    <property type="protein sequence ID" value="KAJ4958805.1"/>
    <property type="molecule type" value="Genomic_DNA"/>
</dbReference>
<organism evidence="1 2">
    <name type="scientific">Protea cynaroides</name>
    <dbReference type="NCBI Taxonomy" id="273540"/>
    <lineage>
        <taxon>Eukaryota</taxon>
        <taxon>Viridiplantae</taxon>
        <taxon>Streptophyta</taxon>
        <taxon>Embryophyta</taxon>
        <taxon>Tracheophyta</taxon>
        <taxon>Spermatophyta</taxon>
        <taxon>Magnoliopsida</taxon>
        <taxon>Proteales</taxon>
        <taxon>Proteaceae</taxon>
        <taxon>Protea</taxon>
    </lineage>
</organism>
<protein>
    <submittedName>
        <fullName evidence="1">Uncharacterized protein</fullName>
    </submittedName>
</protein>
<dbReference type="AlphaFoldDB" id="A0A9Q0K1S6"/>
<gene>
    <name evidence="1" type="ORF">NE237_025916</name>
</gene>
<dbReference type="Proteomes" id="UP001141806">
    <property type="component" value="Unassembled WGS sequence"/>
</dbReference>
<accession>A0A9Q0K1S6</accession>